<keyword evidence="4 7" id="KW-0560">Oxidoreductase</keyword>
<dbReference type="NCBIfam" id="NF002647">
    <property type="entry name" value="PRK02318.1-3"/>
    <property type="match status" value="1"/>
</dbReference>
<dbReference type="Pfam" id="PF08125">
    <property type="entry name" value="Mannitol_dh_C"/>
    <property type="match status" value="1"/>
</dbReference>
<accession>A0A161ZW16</accession>
<dbReference type="RefSeq" id="WP_063386827.1">
    <property type="nucleotide sequence ID" value="NZ_LWBR01000008.1"/>
</dbReference>
<dbReference type="OrthoDB" id="271711at2"/>
<dbReference type="NCBIfam" id="NF002649">
    <property type="entry name" value="PRK02318.2-1"/>
    <property type="match status" value="1"/>
</dbReference>
<evidence type="ECO:0000256" key="2">
    <source>
        <dbReference type="ARBA" id="ARBA00012939"/>
    </source>
</evidence>
<proteinExistence type="inferred from homology"/>
<keyword evidence="11" id="KW-1185">Reference proteome</keyword>
<gene>
    <name evidence="7" type="primary">mtlD</name>
    <name evidence="10" type="ORF">AZI98_03075</name>
</gene>
<dbReference type="PANTHER" id="PTHR30524:SF0">
    <property type="entry name" value="ALTRONATE OXIDOREDUCTASE-RELATED"/>
    <property type="match status" value="1"/>
</dbReference>
<evidence type="ECO:0000256" key="6">
    <source>
        <dbReference type="ARBA" id="ARBA00048615"/>
    </source>
</evidence>
<evidence type="ECO:0000256" key="4">
    <source>
        <dbReference type="ARBA" id="ARBA00023002"/>
    </source>
</evidence>
<feature type="domain" description="Mannitol dehydrogenase N-terminal" evidence="8">
    <location>
        <begin position="1"/>
        <end position="196"/>
    </location>
</feature>
<dbReference type="InterPro" id="IPR023028">
    <property type="entry name" value="Mannitol_1_phos_5_DH"/>
</dbReference>
<dbReference type="STRING" id="33936.AZI98_03075"/>
<evidence type="ECO:0000256" key="7">
    <source>
        <dbReference type="HAMAP-Rule" id="MF_00196"/>
    </source>
</evidence>
<dbReference type="InterPro" id="IPR013328">
    <property type="entry name" value="6PGD_dom2"/>
</dbReference>
<dbReference type="GeneID" id="301127553"/>
<feature type="domain" description="Mannitol dehydrogenase C-terminal" evidence="9">
    <location>
        <begin position="203"/>
        <end position="380"/>
    </location>
</feature>
<evidence type="ECO:0000313" key="10">
    <source>
        <dbReference type="EMBL" id="KZN97577.1"/>
    </source>
</evidence>
<dbReference type="GO" id="GO:0019592">
    <property type="term" value="P:mannitol catabolic process"/>
    <property type="evidence" value="ECO:0007669"/>
    <property type="project" value="TreeGrafter"/>
</dbReference>
<dbReference type="SUPFAM" id="SSF51735">
    <property type="entry name" value="NAD(P)-binding Rossmann-fold domains"/>
    <property type="match status" value="1"/>
</dbReference>
<dbReference type="GO" id="GO:0005829">
    <property type="term" value="C:cytosol"/>
    <property type="evidence" value="ECO:0007669"/>
    <property type="project" value="TreeGrafter"/>
</dbReference>
<reference evidence="10 11" key="1">
    <citation type="submission" date="2016-04" db="EMBL/GenBank/DDBJ databases">
        <title>Draft genome sequence of Aeribacillus pallidus 8m3 from petroleum reservoir.</title>
        <authorList>
            <person name="Poltaraus A.B."/>
            <person name="Nazina T.N."/>
            <person name="Tourova T.P."/>
            <person name="Malakho S.M."/>
            <person name="Korshunova A.V."/>
            <person name="Sokolova D.S."/>
        </authorList>
    </citation>
    <scope>NUCLEOTIDE SEQUENCE [LARGE SCALE GENOMIC DNA]</scope>
    <source>
        <strain evidence="10 11">8m3</strain>
    </source>
</reference>
<dbReference type="EC" id="1.1.1.17" evidence="2 7"/>
<dbReference type="Pfam" id="PF01232">
    <property type="entry name" value="Mannitol_dh"/>
    <property type="match status" value="1"/>
</dbReference>
<comment type="caution">
    <text evidence="10">The sequence shown here is derived from an EMBL/GenBank/DDBJ whole genome shotgun (WGS) entry which is preliminary data.</text>
</comment>
<dbReference type="PROSITE" id="PS00974">
    <property type="entry name" value="MANNITOL_DHGENASE"/>
    <property type="match status" value="1"/>
</dbReference>
<dbReference type="Gene3D" id="3.40.50.720">
    <property type="entry name" value="NAD(P)-binding Rossmann-like Domain"/>
    <property type="match status" value="1"/>
</dbReference>
<dbReference type="Gene3D" id="1.10.1040.10">
    <property type="entry name" value="N-(1-d-carboxylethyl)-l-norvaline Dehydrogenase, domain 2"/>
    <property type="match status" value="1"/>
</dbReference>
<evidence type="ECO:0000313" key="11">
    <source>
        <dbReference type="Proteomes" id="UP000076476"/>
    </source>
</evidence>
<evidence type="ECO:0000259" key="9">
    <source>
        <dbReference type="Pfam" id="PF08125"/>
    </source>
</evidence>
<dbReference type="EMBL" id="LWBR01000008">
    <property type="protein sequence ID" value="KZN97577.1"/>
    <property type="molecule type" value="Genomic_DNA"/>
</dbReference>
<dbReference type="InterPro" id="IPR023027">
    <property type="entry name" value="Mannitol_DH_CS"/>
</dbReference>
<dbReference type="NCBIfam" id="NF002646">
    <property type="entry name" value="PRK02318.1-2"/>
    <property type="match status" value="1"/>
</dbReference>
<dbReference type="SUPFAM" id="SSF48179">
    <property type="entry name" value="6-phosphogluconate dehydrogenase C-terminal domain-like"/>
    <property type="match status" value="1"/>
</dbReference>
<protein>
    <recommendedName>
        <fullName evidence="3 7">Mannitol-1-phosphate 5-dehydrogenase</fullName>
        <ecNumber evidence="2 7">1.1.1.17</ecNumber>
    </recommendedName>
</protein>
<evidence type="ECO:0000256" key="5">
    <source>
        <dbReference type="ARBA" id="ARBA00023027"/>
    </source>
</evidence>
<dbReference type="NCBIfam" id="NF002652">
    <property type="entry name" value="PRK02318.2-5"/>
    <property type="match status" value="1"/>
</dbReference>
<feature type="binding site" evidence="7">
    <location>
        <begin position="3"/>
        <end position="14"/>
    </location>
    <ligand>
        <name>NAD(+)</name>
        <dbReference type="ChEBI" id="CHEBI:57540"/>
    </ligand>
</feature>
<comment type="similarity">
    <text evidence="1 7">Belongs to the mannitol dehydrogenase family.</text>
</comment>
<evidence type="ECO:0000259" key="8">
    <source>
        <dbReference type="Pfam" id="PF01232"/>
    </source>
</evidence>
<dbReference type="AlphaFoldDB" id="A0A161ZW16"/>
<dbReference type="InterPro" id="IPR013131">
    <property type="entry name" value="Mannitol_DH_N"/>
</dbReference>
<dbReference type="InterPro" id="IPR013118">
    <property type="entry name" value="Mannitol_DH_C"/>
</dbReference>
<dbReference type="HAMAP" id="MF_00196">
    <property type="entry name" value="Mannitol_dehydrog"/>
    <property type="match status" value="1"/>
</dbReference>
<evidence type="ECO:0000256" key="1">
    <source>
        <dbReference type="ARBA" id="ARBA00006541"/>
    </source>
</evidence>
<dbReference type="InterPro" id="IPR000669">
    <property type="entry name" value="Mannitol_DH"/>
</dbReference>
<dbReference type="GO" id="GO:0008926">
    <property type="term" value="F:mannitol-1-phosphate 5-dehydrogenase activity"/>
    <property type="evidence" value="ECO:0007669"/>
    <property type="project" value="UniProtKB-UniRule"/>
</dbReference>
<comment type="catalytic activity">
    <reaction evidence="6 7">
        <text>D-mannitol 1-phosphate + NAD(+) = beta-D-fructose 6-phosphate + NADH + H(+)</text>
        <dbReference type="Rhea" id="RHEA:19661"/>
        <dbReference type="ChEBI" id="CHEBI:15378"/>
        <dbReference type="ChEBI" id="CHEBI:57540"/>
        <dbReference type="ChEBI" id="CHEBI:57634"/>
        <dbReference type="ChEBI" id="CHEBI:57945"/>
        <dbReference type="ChEBI" id="CHEBI:61381"/>
        <dbReference type="EC" id="1.1.1.17"/>
    </reaction>
</comment>
<name>A0A161ZW16_9BACI</name>
<dbReference type="InterPro" id="IPR036291">
    <property type="entry name" value="NAD(P)-bd_dom_sf"/>
</dbReference>
<dbReference type="Proteomes" id="UP000076476">
    <property type="component" value="Unassembled WGS sequence"/>
</dbReference>
<evidence type="ECO:0000256" key="3">
    <source>
        <dbReference type="ARBA" id="ARBA00016219"/>
    </source>
</evidence>
<keyword evidence="5 7" id="KW-0520">NAD</keyword>
<sequence length="384" mass="42955">MIALQFGAGNIGRGFIGALLNQANYEIYFLDVNENLISELNKRGSYIIELASEKKETITVTGVKGINSAKQTDKVIDLICQADLITTAVGPNILKIIAPTIASGLKERFKQSVQPLNIIACENMIGGSQLLKEEVRKSLTDEEKQKLDQYVGFPNAAVDRIVPLQTHEDPLKVSVEPFFEWVVEKTDIKGSLPNIQGITYVDDLNPYIERKLFTVNTGHATAAYLGYFKNIETIDKAVLDPFVRPILEGALAETGDMLAKTYHFDRSEHQKYIDKIISRFENKQISDNVTRVARSPIRKLGANDRLILPAKRLMEFGQKPENLATAVAAALLFDYKEDQEAVELQEIIKTKGAAAALKQYSQLDENDPLTKLILEKYEQLIKLK</sequence>
<dbReference type="PRINTS" id="PR00084">
    <property type="entry name" value="MTLDHDRGNASE"/>
</dbReference>
<dbReference type="InterPro" id="IPR008927">
    <property type="entry name" value="6-PGluconate_DH-like_C_sf"/>
</dbReference>
<dbReference type="PANTHER" id="PTHR30524">
    <property type="entry name" value="MANNITOL-1-PHOSPHATE 5-DEHYDROGENASE"/>
    <property type="match status" value="1"/>
</dbReference>
<organism evidence="10 11">
    <name type="scientific">Aeribacillus pallidus</name>
    <dbReference type="NCBI Taxonomy" id="33936"/>
    <lineage>
        <taxon>Bacteria</taxon>
        <taxon>Bacillati</taxon>
        <taxon>Bacillota</taxon>
        <taxon>Bacilli</taxon>
        <taxon>Bacillales</taxon>
        <taxon>Bacillaceae</taxon>
        <taxon>Aeribacillus</taxon>
    </lineage>
</organism>